<dbReference type="InterPro" id="IPR010730">
    <property type="entry name" value="HET"/>
</dbReference>
<sequence>MGNCFSTSQRRCGLCYFDLDEESASLKEPFVQRSYTWRESSHIHDEERTESVDEQLPSPLPEAWREYLRIEIRTKLEVFRTSRERGCRGCDAIIKAIASACQDDDVVLDDKSWTEDVHVTWTMPSGRDKGMSNLKLEVTVNVSSREAEGHGTEDYRLWIILVDIDRMNGHEKEESDHVFAYRSSVLFNNTGAETSLNRISNWLDKCSSLHDSCKSASVAQLPKRVLEMMPGPQNNINVRLVEDLGGCERYVCLSHRWGASTHLCQTTIESLPAHLETIPWDRLPKTFQDAAKVSVWLGIKYLWIDSLCIIQDSSDDWKVQAAQMCEIYSGAYVTLAAAWSADSDVGLFRESASFKVQPATHLGPQAASYLVRRVPEHTTWDVAGVLQMTPELPLLSRAWVYQERLLSPRIVYFTRYELAFECAGGKRDKTCECEHIPGGIWGGGSNGAGGGSGEYTNERKLKYWHQIVEEYSGLRISFTSDRLPALSGVARQYGTAHSADLGRYVAGMWENCFPSELLWYCASASRKIHDRPDSYCGPTWSWISTGNIASYATACPRTYPDDLEIIIEVHNAHSDTTSIHFKGMSGNSLTFYYDYPLDQPGPGHIPFGSPIYLNAGENAYKRIGLATNVSRSDLDSWFVDFGNKQTFKLL</sequence>
<reference evidence="2" key="1">
    <citation type="submission" date="2022-09" db="EMBL/GenBank/DDBJ databases">
        <title>Chromosome-level assembly of Trichoderma breve T069, a fungus used in development of biopesticide product.</title>
        <authorList>
            <person name="Lin R."/>
            <person name="Liu T."/>
        </authorList>
    </citation>
    <scope>NUCLEOTIDE SEQUENCE</scope>
    <source>
        <strain evidence="2">T069</strain>
    </source>
</reference>
<protein>
    <submittedName>
        <fullName evidence="2">Heterokaryon incompatibility protein (HET) domain-containing protein</fullName>
    </submittedName>
</protein>
<dbReference type="PANTHER" id="PTHR33112">
    <property type="entry name" value="DOMAIN PROTEIN, PUTATIVE-RELATED"/>
    <property type="match status" value="1"/>
</dbReference>
<dbReference type="Proteomes" id="UP001140511">
    <property type="component" value="Unassembled WGS sequence"/>
</dbReference>
<dbReference type="PANTHER" id="PTHR33112:SF13">
    <property type="entry name" value="HETEROKARYON INCOMPATIBILITY DOMAIN-CONTAINING PROTEIN"/>
    <property type="match status" value="1"/>
</dbReference>
<evidence type="ECO:0000313" key="3">
    <source>
        <dbReference type="Proteomes" id="UP001140511"/>
    </source>
</evidence>
<evidence type="ECO:0000313" key="2">
    <source>
        <dbReference type="EMBL" id="KAJ4861167.1"/>
    </source>
</evidence>
<dbReference type="RefSeq" id="XP_056030223.1">
    <property type="nucleotide sequence ID" value="XM_056173365.1"/>
</dbReference>
<dbReference type="EMBL" id="JAOPEN010000003">
    <property type="protein sequence ID" value="KAJ4861167.1"/>
    <property type="molecule type" value="Genomic_DNA"/>
</dbReference>
<comment type="caution">
    <text evidence="2">The sequence shown here is derived from an EMBL/GenBank/DDBJ whole genome shotgun (WGS) entry which is preliminary data.</text>
</comment>
<evidence type="ECO:0000259" key="1">
    <source>
        <dbReference type="Pfam" id="PF06985"/>
    </source>
</evidence>
<dbReference type="AlphaFoldDB" id="A0A9W9BEU6"/>
<name>A0A9W9BEU6_9HYPO</name>
<organism evidence="2 3">
    <name type="scientific">Trichoderma breve</name>
    <dbReference type="NCBI Taxonomy" id="2034170"/>
    <lineage>
        <taxon>Eukaryota</taxon>
        <taxon>Fungi</taxon>
        <taxon>Dikarya</taxon>
        <taxon>Ascomycota</taxon>
        <taxon>Pezizomycotina</taxon>
        <taxon>Sordariomycetes</taxon>
        <taxon>Hypocreomycetidae</taxon>
        <taxon>Hypocreales</taxon>
        <taxon>Hypocreaceae</taxon>
        <taxon>Trichoderma</taxon>
    </lineage>
</organism>
<keyword evidence="3" id="KW-1185">Reference proteome</keyword>
<feature type="domain" description="Heterokaryon incompatibility" evidence="1">
    <location>
        <begin position="250"/>
        <end position="403"/>
    </location>
</feature>
<proteinExistence type="predicted"/>
<gene>
    <name evidence="2" type="ORF">T069G_06155</name>
</gene>
<accession>A0A9W9BEU6</accession>
<dbReference type="GeneID" id="80868053"/>
<dbReference type="Pfam" id="PF06985">
    <property type="entry name" value="HET"/>
    <property type="match status" value="1"/>
</dbReference>